<gene>
    <name evidence="2" type="ORF">JIN87_09220</name>
</gene>
<dbReference type="EMBL" id="JAENIL010000014">
    <property type="protein sequence ID" value="MBK1877047.1"/>
    <property type="molecule type" value="Genomic_DNA"/>
</dbReference>
<evidence type="ECO:0000313" key="2">
    <source>
        <dbReference type="EMBL" id="MBK1877047.1"/>
    </source>
</evidence>
<keyword evidence="3" id="KW-1185">Reference proteome</keyword>
<dbReference type="RefSeq" id="WP_200355264.1">
    <property type="nucleotide sequence ID" value="NZ_JAENIL010000014.1"/>
</dbReference>
<keyword evidence="1" id="KW-1133">Transmembrane helix</keyword>
<dbReference type="Proteomes" id="UP000617628">
    <property type="component" value="Unassembled WGS sequence"/>
</dbReference>
<comment type="caution">
    <text evidence="2">The sequence shown here is derived from an EMBL/GenBank/DDBJ whole genome shotgun (WGS) entry which is preliminary data.</text>
</comment>
<feature type="transmembrane region" description="Helical" evidence="1">
    <location>
        <begin position="6"/>
        <end position="27"/>
    </location>
</feature>
<evidence type="ECO:0008006" key="4">
    <source>
        <dbReference type="Google" id="ProtNLM"/>
    </source>
</evidence>
<organism evidence="2 3">
    <name type="scientific">Pelagicoccus mobilis</name>
    <dbReference type="NCBI Taxonomy" id="415221"/>
    <lineage>
        <taxon>Bacteria</taxon>
        <taxon>Pseudomonadati</taxon>
        <taxon>Verrucomicrobiota</taxon>
        <taxon>Opitutia</taxon>
        <taxon>Puniceicoccales</taxon>
        <taxon>Pelagicoccaceae</taxon>
        <taxon>Pelagicoccus</taxon>
    </lineage>
</organism>
<evidence type="ECO:0000313" key="3">
    <source>
        <dbReference type="Proteomes" id="UP000617628"/>
    </source>
</evidence>
<proteinExistence type="predicted"/>
<dbReference type="SUPFAM" id="SSF52317">
    <property type="entry name" value="Class I glutamine amidotransferase-like"/>
    <property type="match status" value="1"/>
</dbReference>
<reference evidence="2" key="1">
    <citation type="submission" date="2021-01" db="EMBL/GenBank/DDBJ databases">
        <title>Modified the classification status of verrucomicrobia.</title>
        <authorList>
            <person name="Feng X."/>
        </authorList>
    </citation>
    <scope>NUCLEOTIDE SEQUENCE</scope>
    <source>
        <strain evidence="2">KCTC 13126</strain>
    </source>
</reference>
<dbReference type="Gene3D" id="3.40.50.880">
    <property type="match status" value="1"/>
</dbReference>
<accession>A0A934RZ93</accession>
<feature type="transmembrane region" description="Helical" evidence="1">
    <location>
        <begin position="39"/>
        <end position="59"/>
    </location>
</feature>
<keyword evidence="1" id="KW-0472">Membrane</keyword>
<dbReference type="PANTHER" id="PTHR37947:SF1">
    <property type="entry name" value="BLL2462 PROTEIN"/>
    <property type="match status" value="1"/>
</dbReference>
<dbReference type="AlphaFoldDB" id="A0A934RZ93"/>
<protein>
    <recommendedName>
        <fullName evidence="4">Glutamine amidotransferase domain-containing protein</fullName>
    </recommendedName>
</protein>
<keyword evidence="1" id="KW-0812">Transmembrane</keyword>
<name>A0A934RZ93_9BACT</name>
<feature type="transmembrane region" description="Helical" evidence="1">
    <location>
        <begin position="754"/>
        <end position="770"/>
    </location>
</feature>
<evidence type="ECO:0000256" key="1">
    <source>
        <dbReference type="SAM" id="Phobius"/>
    </source>
</evidence>
<dbReference type="InterPro" id="IPR029062">
    <property type="entry name" value="Class_I_gatase-like"/>
</dbReference>
<sequence>MIFSSGQIWPILLIAIALLLPLSWFAWSRHDLRQKLLPVAMRAIGVSLILFALADPLILEEQPATGANLVAILADDSTGLRITDPGDLIDRAEKSRKLLSGSSSTWQAQLANTFQLRKYRFDHSLHRIGDFNNLSFEGNYSELGHNLLKLHDRLDQKPLAGIVLFSDGNSTDVELSDEALSKLPPIYPVILGSQKQVPDLALGKITLEQSAFSDSPIVLEADIRQSLENQSQVKLQLNQLKPPSIEETAQTATIRLDEQILAVDARDQTTFEWQTEGGGTQFFKLDLRQANTETPQQEATLANNQRLLAIDKGKSEYRILYVTGRPNWEYKFLNRALSEDERLSMVGLIRVATKEPNFEFKGRAGENSNSLYRGFGREEENERYDEAVLIRMNTKDAKELVTGFPSEAEELFAYDAIVIDDLEADFFSFTQQTLVRDFVKKRGGGLLLLGGVNAFQDGGYANTPIAQSLPIYLSRAIETSPSRPPALWELTRNGWVEPWTRIRSVDSDERLRIQDMPQFFVYNKFERIKPGAEALVSIEVPGSENHPALVTRKFGSGRVAAFAVGDLWRWGLQDAGTQADLAQFWRQLSRWMVTDTPDQIQLDASKTNAREITLTAKAYDQDFNPVQLGQALVNIKNLSSRDFDRKVEMKAIPEKPGTFTTRIAIRDEGAYLAEVSVANAEGELVGSAETGWVTQPLVDEFAATTPNLAYLQRIADATGGKLLNPSDLSKLEQLISERPSPLMETKSIHAWHNNWLYLLALGALLAEWLLRRKRGLA</sequence>
<dbReference type="PANTHER" id="PTHR37947">
    <property type="entry name" value="BLL2462 PROTEIN"/>
    <property type="match status" value="1"/>
</dbReference>